<proteinExistence type="predicted"/>
<dbReference type="InterPro" id="IPR051370">
    <property type="entry name" value="PPIase_Pin1"/>
</dbReference>
<sequence length="161" mass="17605">MAWEVRMSQSKGLPYFFNTETKTGHWDPPDGVDVNSLPGADYLASAAKTQGQVRASHLLIKHSGSRRPSSWKEENITRSQAEAEDILRGFQAQIAGDAGTFAELARVHSDCSSHAKGGDLGWFGRGQMQRPFEEATYALQPGEMSDIISTESGVHLILRTA</sequence>
<dbReference type="FunFam" id="3.10.50.40:FF:000026">
    <property type="entry name" value="Peptidyl-prolyl cis-trans isomerase"/>
    <property type="match status" value="1"/>
</dbReference>
<name>A0A165Q9G5_EXIGL</name>
<dbReference type="PROSITE" id="PS50198">
    <property type="entry name" value="PPIC_PPIASE_2"/>
    <property type="match status" value="1"/>
</dbReference>
<dbReference type="FunCoup" id="A0A165Q9G5">
    <property type="interactions" value="704"/>
</dbReference>
<dbReference type="InterPro" id="IPR000297">
    <property type="entry name" value="PPIase_PpiC"/>
</dbReference>
<evidence type="ECO:0000313" key="8">
    <source>
        <dbReference type="EMBL" id="KZW03282.1"/>
    </source>
</evidence>
<dbReference type="SMART" id="SM00456">
    <property type="entry name" value="WW"/>
    <property type="match status" value="1"/>
</dbReference>
<dbReference type="PROSITE" id="PS50020">
    <property type="entry name" value="WW_DOMAIN_2"/>
    <property type="match status" value="1"/>
</dbReference>
<organism evidence="8 9">
    <name type="scientific">Exidia glandulosa HHB12029</name>
    <dbReference type="NCBI Taxonomy" id="1314781"/>
    <lineage>
        <taxon>Eukaryota</taxon>
        <taxon>Fungi</taxon>
        <taxon>Dikarya</taxon>
        <taxon>Basidiomycota</taxon>
        <taxon>Agaricomycotina</taxon>
        <taxon>Agaricomycetes</taxon>
        <taxon>Auriculariales</taxon>
        <taxon>Exidiaceae</taxon>
        <taxon>Exidia</taxon>
    </lineage>
</organism>
<dbReference type="STRING" id="1314781.A0A165Q9G5"/>
<evidence type="ECO:0000259" key="6">
    <source>
        <dbReference type="PROSITE" id="PS50020"/>
    </source>
</evidence>
<dbReference type="InterPro" id="IPR001202">
    <property type="entry name" value="WW_dom"/>
</dbReference>
<dbReference type="CDD" id="cd00201">
    <property type="entry name" value="WW"/>
    <property type="match status" value="1"/>
</dbReference>
<reference evidence="8 9" key="1">
    <citation type="journal article" date="2016" name="Mol. Biol. Evol.">
        <title>Comparative Genomics of Early-Diverging Mushroom-Forming Fungi Provides Insights into the Origins of Lignocellulose Decay Capabilities.</title>
        <authorList>
            <person name="Nagy L.G."/>
            <person name="Riley R."/>
            <person name="Tritt A."/>
            <person name="Adam C."/>
            <person name="Daum C."/>
            <person name="Floudas D."/>
            <person name="Sun H."/>
            <person name="Yadav J.S."/>
            <person name="Pangilinan J."/>
            <person name="Larsson K.H."/>
            <person name="Matsuura K."/>
            <person name="Barry K."/>
            <person name="Labutti K."/>
            <person name="Kuo R."/>
            <person name="Ohm R.A."/>
            <person name="Bhattacharya S.S."/>
            <person name="Shirouzu T."/>
            <person name="Yoshinaga Y."/>
            <person name="Martin F.M."/>
            <person name="Grigoriev I.V."/>
            <person name="Hibbett D.S."/>
        </authorList>
    </citation>
    <scope>NUCLEOTIDE SEQUENCE [LARGE SCALE GENOMIC DNA]</scope>
    <source>
        <strain evidence="8 9">HHB12029</strain>
    </source>
</reference>
<dbReference type="Pfam" id="PF00397">
    <property type="entry name" value="WW"/>
    <property type="match status" value="1"/>
</dbReference>
<dbReference type="EMBL" id="KV425884">
    <property type="protein sequence ID" value="KZW03282.1"/>
    <property type="molecule type" value="Genomic_DNA"/>
</dbReference>
<dbReference type="InterPro" id="IPR046357">
    <property type="entry name" value="PPIase_dom_sf"/>
</dbReference>
<dbReference type="GO" id="GO:0005829">
    <property type="term" value="C:cytosol"/>
    <property type="evidence" value="ECO:0007669"/>
    <property type="project" value="TreeGrafter"/>
</dbReference>
<feature type="domain" description="WW" evidence="6">
    <location>
        <begin position="1"/>
        <end position="31"/>
    </location>
</feature>
<dbReference type="PROSITE" id="PS01096">
    <property type="entry name" value="PPIC_PPIASE_1"/>
    <property type="match status" value="1"/>
</dbReference>
<dbReference type="InterPro" id="IPR023058">
    <property type="entry name" value="PPIase_PpiC_CS"/>
</dbReference>
<evidence type="ECO:0000313" key="9">
    <source>
        <dbReference type="Proteomes" id="UP000077266"/>
    </source>
</evidence>
<evidence type="ECO:0000256" key="2">
    <source>
        <dbReference type="ARBA" id="ARBA00023110"/>
    </source>
</evidence>
<dbReference type="Pfam" id="PF00639">
    <property type="entry name" value="Rotamase"/>
    <property type="match status" value="1"/>
</dbReference>
<evidence type="ECO:0000259" key="7">
    <source>
        <dbReference type="PROSITE" id="PS50198"/>
    </source>
</evidence>
<dbReference type="OrthoDB" id="2530521at2759"/>
<keyword evidence="3 4" id="KW-0413">Isomerase</keyword>
<protein>
    <recommendedName>
        <fullName evidence="5">Peptidyl-prolyl cis-trans isomerase</fullName>
        <ecNumber evidence="5">5.2.1.8</ecNumber>
    </recommendedName>
</protein>
<dbReference type="GO" id="GO:0005634">
    <property type="term" value="C:nucleus"/>
    <property type="evidence" value="ECO:0007669"/>
    <property type="project" value="TreeGrafter"/>
</dbReference>
<dbReference type="GO" id="GO:0003755">
    <property type="term" value="F:peptidyl-prolyl cis-trans isomerase activity"/>
    <property type="evidence" value="ECO:0007669"/>
    <property type="project" value="UniProtKB-UniRule"/>
</dbReference>
<dbReference type="InterPro" id="IPR036020">
    <property type="entry name" value="WW_dom_sf"/>
</dbReference>
<evidence type="ECO:0000256" key="3">
    <source>
        <dbReference type="ARBA" id="ARBA00023235"/>
    </source>
</evidence>
<dbReference type="PANTHER" id="PTHR10657:SF4">
    <property type="entry name" value="PEPTIDYL-PROLYL CIS-TRANS ISOMERASE-RELATED"/>
    <property type="match status" value="1"/>
</dbReference>
<accession>A0A165Q9G5</accession>
<keyword evidence="2 4" id="KW-0697">Rotamase</keyword>
<dbReference type="SUPFAM" id="SSF51045">
    <property type="entry name" value="WW domain"/>
    <property type="match status" value="1"/>
</dbReference>
<dbReference type="SUPFAM" id="SSF54534">
    <property type="entry name" value="FKBP-like"/>
    <property type="match status" value="1"/>
</dbReference>
<gene>
    <name evidence="8" type="ORF">EXIGLDRAFT_725733</name>
</gene>
<dbReference type="PANTHER" id="PTHR10657">
    <property type="entry name" value="PEPTIDYL-PROLYL CIS-TRANS ISOMERASE"/>
    <property type="match status" value="1"/>
</dbReference>
<dbReference type="InParanoid" id="A0A165Q9G5"/>
<dbReference type="Gene3D" id="3.10.50.40">
    <property type="match status" value="1"/>
</dbReference>
<dbReference type="AlphaFoldDB" id="A0A165Q9G5"/>
<evidence type="ECO:0000256" key="5">
    <source>
        <dbReference type="RuleBase" id="RU363014"/>
    </source>
</evidence>
<dbReference type="Gene3D" id="2.20.70.10">
    <property type="match status" value="1"/>
</dbReference>
<keyword evidence="9" id="KW-1185">Reference proteome</keyword>
<evidence type="ECO:0000256" key="4">
    <source>
        <dbReference type="PROSITE-ProRule" id="PRU00278"/>
    </source>
</evidence>
<evidence type="ECO:0000256" key="1">
    <source>
        <dbReference type="ARBA" id="ARBA00000971"/>
    </source>
</evidence>
<feature type="domain" description="PpiC" evidence="7">
    <location>
        <begin position="50"/>
        <end position="161"/>
    </location>
</feature>
<dbReference type="Proteomes" id="UP000077266">
    <property type="component" value="Unassembled WGS sequence"/>
</dbReference>
<comment type="catalytic activity">
    <reaction evidence="1 5">
        <text>[protein]-peptidylproline (omega=180) = [protein]-peptidylproline (omega=0)</text>
        <dbReference type="Rhea" id="RHEA:16237"/>
        <dbReference type="Rhea" id="RHEA-COMP:10747"/>
        <dbReference type="Rhea" id="RHEA-COMP:10748"/>
        <dbReference type="ChEBI" id="CHEBI:83833"/>
        <dbReference type="ChEBI" id="CHEBI:83834"/>
        <dbReference type="EC" id="5.2.1.8"/>
    </reaction>
</comment>
<dbReference type="EC" id="5.2.1.8" evidence="5"/>
<dbReference type="GO" id="GO:0060261">
    <property type="term" value="P:positive regulation of transcription initiation by RNA polymerase II"/>
    <property type="evidence" value="ECO:0007669"/>
    <property type="project" value="UniProtKB-ARBA"/>
</dbReference>